<feature type="compositionally biased region" description="Low complexity" evidence="1">
    <location>
        <begin position="24"/>
        <end position="34"/>
    </location>
</feature>
<dbReference type="CDD" id="cd22973">
    <property type="entry name" value="DD_CATIP"/>
    <property type="match status" value="1"/>
</dbReference>
<dbReference type="EMBL" id="JASSZA010000006">
    <property type="protein sequence ID" value="KAK2108483.1"/>
    <property type="molecule type" value="Genomic_DNA"/>
</dbReference>
<gene>
    <name evidence="2" type="ORF">P7K49_013648</name>
</gene>
<name>A0ABQ9VGH7_SAGOE</name>
<protein>
    <submittedName>
        <fullName evidence="2">Uncharacterized protein</fullName>
    </submittedName>
</protein>
<comment type="caution">
    <text evidence="2">The sequence shown here is derived from an EMBL/GenBank/DDBJ whole genome shotgun (WGS) entry which is preliminary data.</text>
</comment>
<reference evidence="2 3" key="1">
    <citation type="submission" date="2023-05" db="EMBL/GenBank/DDBJ databases">
        <title>B98-5 Cell Line De Novo Hybrid Assembly: An Optical Mapping Approach.</title>
        <authorList>
            <person name="Kananen K."/>
            <person name="Auerbach J.A."/>
            <person name="Kautto E."/>
            <person name="Blachly J.S."/>
        </authorList>
    </citation>
    <scope>NUCLEOTIDE SEQUENCE [LARGE SCALE GENOMIC DNA]</scope>
    <source>
        <strain evidence="2">B95-8</strain>
        <tissue evidence="2">Cell line</tissue>
    </source>
</reference>
<feature type="compositionally biased region" description="Acidic residues" evidence="1">
    <location>
        <begin position="109"/>
        <end position="118"/>
    </location>
</feature>
<dbReference type="PANTHER" id="PTHR15505:SF3">
    <property type="entry name" value="CILIOGENESIS-ASSOCIATED TTC17-INTERACTING PROTEIN"/>
    <property type="match status" value="1"/>
</dbReference>
<proteinExistence type="predicted"/>
<evidence type="ECO:0000256" key="1">
    <source>
        <dbReference type="SAM" id="MobiDB-lite"/>
    </source>
</evidence>
<dbReference type="Proteomes" id="UP001266305">
    <property type="component" value="Unassembled WGS sequence"/>
</dbReference>
<accession>A0ABQ9VGH7</accession>
<keyword evidence="3" id="KW-1185">Reference proteome</keyword>
<sequence>MELYRKFLERKLSLERVGEGSWGAGAPPSSGSGSVPRQEELRLGHASYLRQHPEAHALISDFLLFLLLRQPADVVTFAAEFFGPFDPRRPSSPGLGSSNRPSPFRSLEPEEDAGSGAG</sequence>
<dbReference type="InterPro" id="IPR047501">
    <property type="entry name" value="DD_CATIP"/>
</dbReference>
<feature type="region of interest" description="Disordered" evidence="1">
    <location>
        <begin position="84"/>
        <end position="118"/>
    </location>
</feature>
<dbReference type="SUPFAM" id="SSF47391">
    <property type="entry name" value="Dimerization-anchoring domain of cAMP-dependent PK regulatory subunit"/>
    <property type="match status" value="1"/>
</dbReference>
<evidence type="ECO:0000313" key="2">
    <source>
        <dbReference type="EMBL" id="KAK2108483.1"/>
    </source>
</evidence>
<dbReference type="PANTHER" id="PTHR15505">
    <property type="entry name" value="RIIA DOMAIN-CONTAINING PROTEIN 1"/>
    <property type="match status" value="1"/>
</dbReference>
<feature type="compositionally biased region" description="Low complexity" evidence="1">
    <location>
        <begin position="91"/>
        <end position="103"/>
    </location>
</feature>
<organism evidence="2 3">
    <name type="scientific">Saguinus oedipus</name>
    <name type="common">Cotton-top tamarin</name>
    <name type="synonym">Oedipomidas oedipus</name>
    <dbReference type="NCBI Taxonomy" id="9490"/>
    <lineage>
        <taxon>Eukaryota</taxon>
        <taxon>Metazoa</taxon>
        <taxon>Chordata</taxon>
        <taxon>Craniata</taxon>
        <taxon>Vertebrata</taxon>
        <taxon>Euteleostomi</taxon>
        <taxon>Mammalia</taxon>
        <taxon>Eutheria</taxon>
        <taxon>Euarchontoglires</taxon>
        <taxon>Primates</taxon>
        <taxon>Haplorrhini</taxon>
        <taxon>Platyrrhini</taxon>
        <taxon>Cebidae</taxon>
        <taxon>Callitrichinae</taxon>
        <taxon>Saguinus</taxon>
    </lineage>
</organism>
<feature type="region of interest" description="Disordered" evidence="1">
    <location>
        <begin position="19"/>
        <end position="38"/>
    </location>
</feature>
<evidence type="ECO:0000313" key="3">
    <source>
        <dbReference type="Proteomes" id="UP001266305"/>
    </source>
</evidence>